<feature type="compositionally biased region" description="Pro residues" evidence="2">
    <location>
        <begin position="48"/>
        <end position="61"/>
    </location>
</feature>
<feature type="coiled-coil region" evidence="1">
    <location>
        <begin position="373"/>
        <end position="493"/>
    </location>
</feature>
<feature type="coiled-coil region" evidence="1">
    <location>
        <begin position="261"/>
        <end position="289"/>
    </location>
</feature>
<gene>
    <name evidence="3" type="ORF">GMRT_15538</name>
</gene>
<dbReference type="Proteomes" id="UP000315496">
    <property type="component" value="Chromosome 2"/>
</dbReference>
<dbReference type="EMBL" id="VDLU01000002">
    <property type="protein sequence ID" value="TNJ28870.1"/>
    <property type="molecule type" value="Genomic_DNA"/>
</dbReference>
<evidence type="ECO:0000313" key="4">
    <source>
        <dbReference type="Proteomes" id="UP000315496"/>
    </source>
</evidence>
<evidence type="ECO:0000256" key="1">
    <source>
        <dbReference type="SAM" id="Coils"/>
    </source>
</evidence>
<evidence type="ECO:0000256" key="2">
    <source>
        <dbReference type="SAM" id="MobiDB-lite"/>
    </source>
</evidence>
<comment type="caution">
    <text evidence="3">The sequence shown here is derived from an EMBL/GenBank/DDBJ whole genome shotgun (WGS) entry which is preliminary data.</text>
</comment>
<keyword evidence="1" id="KW-0175">Coiled coil</keyword>
<feature type="compositionally biased region" description="Acidic residues" evidence="2">
    <location>
        <begin position="99"/>
        <end position="108"/>
    </location>
</feature>
<proteinExistence type="predicted"/>
<feature type="compositionally biased region" description="Low complexity" evidence="2">
    <location>
        <begin position="79"/>
        <end position="88"/>
    </location>
</feature>
<sequence length="1087" mass="119401">MDDFGDFDFGGFGDDDGFGASSTKGKGTGGFSPENLDSWLGSTLEPKPSAPPSVSLPPPTDPKGEDIDLSDFFKDSPREVPAAPSLALEPPPPSIPPVIEEDGFDDDFGISAPPPPMRVVESDRKITSTIPAPPQPILDGSKQISPSKPPPPALYTEPRQYSKDAPTPRENFNFSFGASPSEGRESVPEGDVLEIRDPIPQDNTELIEQLLRGLEDRLGSTEARNLASFKKQLLDEMRTLLPTMSEGASHDSNVGLTDQALAQLQKAVQDISERLRQQLEREREREREVVPTNESQLSMDEIARITEEKLQSLSNGLLAELRLLKQKLASPRGEQERGHRPEEIRETLEALMDSRLSSLMARLPERSEISKGLNAMTMQVNGLQQELAILKAENQRLTEVSINANSSTELIGLRVAVENAEKRATEAERRYSSELRTINELRAQAAQMRREAEQKQQQAEEAHRSAILREAKAKDLEDELNRLLEAVHERERAVLAKESEVRRNEAMLRERRIELETEGLRLETRKRDIGEAEQRLSALRQESMFEREKLVREQISLANQLSGIPASQMMSLPPQVHMSHGVPNNHTIPIQFTQPIPSAPLVPNTPAVYERHRRSKSAAREELERAQHNADRVLKASQLAHDSRSSSASDSVHNQPLSASAAMAGVIYDAQSHGNVVESLRTAKDIIRKRGLEQTVNIFPPPHQQVHQQAQQQQQQVLSSTRVPVSTYTTRSQTGSTTSGASTDLRVSQVDYSTHAPPHNIRPTYNVQELAPSRAPSQLSDNVSLQMRAINRAFTPLQFDKSRYTPTDYVSLAPLAPVTPIQESRIQHTLARREPSSSSSTMAPLAPLLSGDPTPDANYTAPTQLTVHTEPSVALSRSSSVVLAPVTDPVVTQIHYPQDSNKRESNAPSYLEANMPLSTDGSSSSAPQGPISVIVNAQHDTQIPQGNTSQDLPKLSACFGDQSMSASAPTRRPDPMTITNPSMSGSISAVPGIKTQIVEVASSDIYSASQAVGRPDIVPVLSETTTSKMNMSHPNYDQFYEFSSQPPSNEYQDILGTNPFAEFNYEGGRFGGSSSHGSHSASTIFPF</sequence>
<accession>A0A4Z1SSY3</accession>
<dbReference type="OrthoDB" id="10259554at2759"/>
<feature type="region of interest" description="Disordered" evidence="2">
    <location>
        <begin position="636"/>
        <end position="655"/>
    </location>
</feature>
<feature type="region of interest" description="Disordered" evidence="2">
    <location>
        <begin position="826"/>
        <end position="855"/>
    </location>
</feature>
<feature type="compositionally biased region" description="Low complexity" evidence="2">
    <location>
        <begin position="636"/>
        <end position="651"/>
    </location>
</feature>
<feature type="coiled-coil region" evidence="1">
    <location>
        <begin position="609"/>
        <end position="636"/>
    </location>
</feature>
<feature type="compositionally biased region" description="Basic and acidic residues" evidence="2">
    <location>
        <begin position="62"/>
        <end position="78"/>
    </location>
</feature>
<reference evidence="3 4" key="1">
    <citation type="submission" date="2019-05" db="EMBL/GenBank/DDBJ databases">
        <title>The compact genome of Giardia muris reveals important steps in the evolution of intestinal protozoan parasites.</title>
        <authorList>
            <person name="Xu F."/>
            <person name="Jimenez-Gonzalez A."/>
            <person name="Einarsson E."/>
            <person name="Astvaldsson A."/>
            <person name="Peirasmaki D."/>
            <person name="Eckmann L."/>
            <person name="Andersson J.O."/>
            <person name="Svard S.G."/>
            <person name="Jerlstrom-Hultqvist J."/>
        </authorList>
    </citation>
    <scope>NUCLEOTIDE SEQUENCE [LARGE SCALE GENOMIC DNA]</scope>
    <source>
        <strain evidence="3 4">Roberts-Thomson</strain>
    </source>
</reference>
<dbReference type="VEuPathDB" id="GiardiaDB:GMRT_15538"/>
<organism evidence="3 4">
    <name type="scientific">Giardia muris</name>
    <dbReference type="NCBI Taxonomy" id="5742"/>
    <lineage>
        <taxon>Eukaryota</taxon>
        <taxon>Metamonada</taxon>
        <taxon>Diplomonadida</taxon>
        <taxon>Hexamitidae</taxon>
        <taxon>Giardiinae</taxon>
        <taxon>Giardia</taxon>
    </lineage>
</organism>
<feature type="coiled-coil region" evidence="1">
    <location>
        <begin position="522"/>
        <end position="549"/>
    </location>
</feature>
<keyword evidence="4" id="KW-1185">Reference proteome</keyword>
<evidence type="ECO:0000313" key="3">
    <source>
        <dbReference type="EMBL" id="TNJ28870.1"/>
    </source>
</evidence>
<dbReference type="AlphaFoldDB" id="A0A4Z1SSY3"/>
<name>A0A4Z1SSY3_GIAMU</name>
<feature type="region of interest" description="Disordered" evidence="2">
    <location>
        <begin position="1"/>
        <end position="188"/>
    </location>
</feature>
<protein>
    <submittedName>
        <fullName evidence="3">Glucoamylase S1/S2</fullName>
    </submittedName>
</protein>